<dbReference type="Pfam" id="PF01762">
    <property type="entry name" value="Galactosyl_T"/>
    <property type="match status" value="1"/>
</dbReference>
<evidence type="ECO:0000256" key="3">
    <source>
        <dbReference type="ARBA" id="ARBA00022676"/>
    </source>
</evidence>
<evidence type="ECO:0000313" key="12">
    <source>
        <dbReference type="Proteomes" id="UP000762676"/>
    </source>
</evidence>
<evidence type="ECO:0000256" key="10">
    <source>
        <dbReference type="RuleBase" id="RU363063"/>
    </source>
</evidence>
<comment type="caution">
    <text evidence="11">The sequence shown here is derived from an EMBL/GenBank/DDBJ whole genome shotgun (WGS) entry which is preliminary data.</text>
</comment>
<comment type="subcellular location">
    <subcellularLocation>
        <location evidence="1 10">Golgi apparatus membrane</location>
        <topology evidence="1 10">Single-pass type II membrane protein</topology>
    </subcellularLocation>
</comment>
<organism evidence="11 12">
    <name type="scientific">Elysia marginata</name>
    <dbReference type="NCBI Taxonomy" id="1093978"/>
    <lineage>
        <taxon>Eukaryota</taxon>
        <taxon>Metazoa</taxon>
        <taxon>Spiralia</taxon>
        <taxon>Lophotrochozoa</taxon>
        <taxon>Mollusca</taxon>
        <taxon>Gastropoda</taxon>
        <taxon>Heterobranchia</taxon>
        <taxon>Euthyneura</taxon>
        <taxon>Panpulmonata</taxon>
        <taxon>Sacoglossa</taxon>
        <taxon>Placobranchoidea</taxon>
        <taxon>Plakobranchidae</taxon>
        <taxon>Elysia</taxon>
    </lineage>
</organism>
<accession>A0AAV4JTL7</accession>
<evidence type="ECO:0000256" key="8">
    <source>
        <dbReference type="ARBA" id="ARBA00023034"/>
    </source>
</evidence>
<comment type="similarity">
    <text evidence="2 10">Belongs to the glycosyltransferase 31 family.</text>
</comment>
<protein>
    <recommendedName>
        <fullName evidence="10">Hexosyltransferase</fullName>
        <ecNumber evidence="10">2.4.1.-</ecNumber>
    </recommendedName>
</protein>
<dbReference type="InterPro" id="IPR002659">
    <property type="entry name" value="Glyco_trans_31"/>
</dbReference>
<gene>
    <name evidence="11" type="ORF">ElyMa_007044700</name>
</gene>
<dbReference type="Gene3D" id="3.90.550.50">
    <property type="match status" value="1"/>
</dbReference>
<keyword evidence="5" id="KW-0812">Transmembrane</keyword>
<dbReference type="Proteomes" id="UP000762676">
    <property type="component" value="Unassembled WGS sequence"/>
</dbReference>
<keyword evidence="8 10" id="KW-0333">Golgi apparatus</keyword>
<keyword evidence="12" id="KW-1185">Reference proteome</keyword>
<reference evidence="11 12" key="1">
    <citation type="journal article" date="2021" name="Elife">
        <title>Chloroplast acquisition without the gene transfer in kleptoplastic sea slugs, Plakobranchus ocellatus.</title>
        <authorList>
            <person name="Maeda T."/>
            <person name="Takahashi S."/>
            <person name="Yoshida T."/>
            <person name="Shimamura S."/>
            <person name="Takaki Y."/>
            <person name="Nagai Y."/>
            <person name="Toyoda A."/>
            <person name="Suzuki Y."/>
            <person name="Arimoto A."/>
            <person name="Ishii H."/>
            <person name="Satoh N."/>
            <person name="Nishiyama T."/>
            <person name="Hasebe M."/>
            <person name="Maruyama T."/>
            <person name="Minagawa J."/>
            <person name="Obokata J."/>
            <person name="Shigenobu S."/>
        </authorList>
    </citation>
    <scope>NUCLEOTIDE SEQUENCE [LARGE SCALE GENOMIC DNA]</scope>
</reference>
<evidence type="ECO:0000256" key="1">
    <source>
        <dbReference type="ARBA" id="ARBA00004323"/>
    </source>
</evidence>
<keyword evidence="6" id="KW-0735">Signal-anchor</keyword>
<evidence type="ECO:0000256" key="7">
    <source>
        <dbReference type="ARBA" id="ARBA00022989"/>
    </source>
</evidence>
<keyword evidence="7" id="KW-1133">Transmembrane helix</keyword>
<sequence length="472" mass="53193">MFLRHRRSIRQSLFVLAFLAILTFTVKLQHMIFNLNQEQHLAFPPKHARVSTNLAGDAAREALGASQEMSRDDGEGKAFAQLGIKLVNLPIYDTDNITHEFTFVKSKIEKTGAFEKVEQFEKSGMTITNDSRFLRKSFPKKSTSFHVQTAGRKTDNSRALGESLKFKEIDEVKQFINKKSEENQSLSDNLHIINQTTSSQQDSTFPDVYLAIIVVSRPENMLYRLATRKTWARNARELGTVLRFMVGHDPNWDSLIEDEDKIHHDLVILEEDDVYDLLPTKVLEGLAWALSQKAKPRYVMKVDDDSIVNLPYLITELSNNIINSTQILGAICKDAPVVRDPSDKWAVSVLDYPLEKYPTYVAGGGYVMSAEAASDILQARSRTIGWFHLEDVYITGVLAAKAGLSHVAHPGFSYWSDEKAQPCDFLLNKRVISVGHTDVEMNKMFEKTISLIQAGGDEMCARLESSSILSVK</sequence>
<dbReference type="PANTHER" id="PTHR11214:SF314">
    <property type="entry name" value="HEXOSYLTRANSFERASE"/>
    <property type="match status" value="1"/>
</dbReference>
<evidence type="ECO:0000256" key="2">
    <source>
        <dbReference type="ARBA" id="ARBA00008661"/>
    </source>
</evidence>
<dbReference type="GO" id="GO:0006493">
    <property type="term" value="P:protein O-linked glycosylation"/>
    <property type="evidence" value="ECO:0007669"/>
    <property type="project" value="TreeGrafter"/>
</dbReference>
<evidence type="ECO:0000313" key="11">
    <source>
        <dbReference type="EMBL" id="GFS26132.1"/>
    </source>
</evidence>
<dbReference type="EMBL" id="BMAT01014090">
    <property type="protein sequence ID" value="GFS26132.1"/>
    <property type="molecule type" value="Genomic_DNA"/>
</dbReference>
<evidence type="ECO:0000256" key="6">
    <source>
        <dbReference type="ARBA" id="ARBA00022968"/>
    </source>
</evidence>
<dbReference type="PANTHER" id="PTHR11214">
    <property type="entry name" value="BETA-1,3-N-ACETYLGLUCOSAMINYLTRANSFERASE"/>
    <property type="match status" value="1"/>
</dbReference>
<dbReference type="AlphaFoldDB" id="A0AAV4JTL7"/>
<dbReference type="GO" id="GO:0000139">
    <property type="term" value="C:Golgi membrane"/>
    <property type="evidence" value="ECO:0007669"/>
    <property type="project" value="UniProtKB-SubCell"/>
</dbReference>
<dbReference type="EC" id="2.4.1.-" evidence="10"/>
<proteinExistence type="inferred from homology"/>
<evidence type="ECO:0000256" key="5">
    <source>
        <dbReference type="ARBA" id="ARBA00022692"/>
    </source>
</evidence>
<keyword evidence="3 10" id="KW-0328">Glycosyltransferase</keyword>
<name>A0AAV4JTL7_9GAST</name>
<dbReference type="GO" id="GO:0016758">
    <property type="term" value="F:hexosyltransferase activity"/>
    <property type="evidence" value="ECO:0007669"/>
    <property type="project" value="InterPro"/>
</dbReference>
<evidence type="ECO:0000256" key="9">
    <source>
        <dbReference type="ARBA" id="ARBA00023136"/>
    </source>
</evidence>
<evidence type="ECO:0000256" key="4">
    <source>
        <dbReference type="ARBA" id="ARBA00022679"/>
    </source>
</evidence>
<keyword evidence="4" id="KW-0808">Transferase</keyword>
<keyword evidence="9" id="KW-0472">Membrane</keyword>